<dbReference type="AlphaFoldDB" id="A0A7J4JLZ5"/>
<accession>A0A7J4JLZ5</accession>
<dbReference type="Proteomes" id="UP000564964">
    <property type="component" value="Unassembled WGS sequence"/>
</dbReference>
<comment type="caution">
    <text evidence="1">The sequence shown here is derived from an EMBL/GenBank/DDBJ whole genome shotgun (WGS) entry which is preliminary data.</text>
</comment>
<evidence type="ECO:0000313" key="3">
    <source>
        <dbReference type="Proteomes" id="UP000564964"/>
    </source>
</evidence>
<reference evidence="2" key="3">
    <citation type="submission" date="2021-05" db="EMBL/GenBank/DDBJ databases">
        <title>Protein family content uncovers lineage relationships and bacterial pathway maintenance mechanisms in DPANN archaea.</title>
        <authorList>
            <person name="Castelle C.J."/>
            <person name="Meheust R."/>
            <person name="Jaffe A.L."/>
            <person name="Seitz K."/>
            <person name="Gong X."/>
            <person name="Baker B.J."/>
            <person name="Banfield J.F."/>
        </authorList>
    </citation>
    <scope>NUCLEOTIDE SEQUENCE</scope>
    <source>
        <strain evidence="2">RIFCSPLOWO2_01_FULL_58_19</strain>
    </source>
</reference>
<reference evidence="2" key="2">
    <citation type="submission" date="2021-03" db="EMBL/GenBank/DDBJ databases">
        <authorList>
            <person name="Jaffe A."/>
        </authorList>
    </citation>
    <scope>NUCLEOTIDE SEQUENCE</scope>
    <source>
        <strain evidence="2">RIFCSPLOWO2_01_FULL_58_19</strain>
    </source>
</reference>
<gene>
    <name evidence="1" type="ORF">HA252_05940</name>
    <name evidence="2" type="ORF">J4203_04710</name>
</gene>
<sequence>MMNKLHALMVLVLIGLAASVSASYSVFYADKHRAIGISYGYEGYAYPAAYPAYYDYGYPANYASTAAYDVYAPTPFTYDGYPANAAYLVGVPGYGYEFGSYGSRTVSTPRTNCGNLSLSDAEIVVPRGSASEATLTLRNRSGTSFQVNDVQVRDTLNTRAGKAVQSRSTIGNGKRGSISIPVSAAFDAQENLSALNVRVIGQSVTGKPCTVSGTVKATLTGDGSFGSYDRRTIVYPNNRDYDTAYSTSRDVAKNPDP</sequence>
<proteinExistence type="predicted"/>
<organism evidence="1 3">
    <name type="scientific">Candidatus Iainarchaeum sp</name>
    <dbReference type="NCBI Taxonomy" id="3101447"/>
    <lineage>
        <taxon>Archaea</taxon>
        <taxon>Candidatus Iainarchaeota</taxon>
        <taxon>Candidatus Iainarchaeia</taxon>
        <taxon>Candidatus Iainarchaeales</taxon>
        <taxon>Candidatus Iainarchaeaceae</taxon>
        <taxon>Candidatus Iainarchaeum</taxon>
    </lineage>
</organism>
<dbReference type="EMBL" id="DUGH01000142">
    <property type="protein sequence ID" value="HIH16917.1"/>
    <property type="molecule type" value="Genomic_DNA"/>
</dbReference>
<protein>
    <submittedName>
        <fullName evidence="1">Uncharacterized protein</fullName>
    </submittedName>
</protein>
<evidence type="ECO:0000313" key="2">
    <source>
        <dbReference type="EMBL" id="MBS3063150.1"/>
    </source>
</evidence>
<dbReference type="EMBL" id="JAGVWE010000004">
    <property type="protein sequence ID" value="MBS3063150.1"/>
    <property type="molecule type" value="Genomic_DNA"/>
</dbReference>
<name>A0A7J4JLZ5_9ARCH</name>
<evidence type="ECO:0000313" key="1">
    <source>
        <dbReference type="EMBL" id="HIH16917.1"/>
    </source>
</evidence>
<reference evidence="1" key="1">
    <citation type="journal article" date="2020" name="bioRxiv">
        <title>A rank-normalized archaeal taxonomy based on genome phylogeny resolves widespread incomplete and uneven classifications.</title>
        <authorList>
            <person name="Rinke C."/>
            <person name="Chuvochina M."/>
            <person name="Mussig A.J."/>
            <person name="Chaumeil P.-A."/>
            <person name="Waite D.W."/>
            <person name="Whitman W.B."/>
            <person name="Parks D.H."/>
            <person name="Hugenholtz P."/>
        </authorList>
    </citation>
    <scope>NUCLEOTIDE SEQUENCE</scope>
    <source>
        <strain evidence="1">UBA10219</strain>
    </source>
</reference>
<dbReference type="Proteomes" id="UP000678237">
    <property type="component" value="Unassembled WGS sequence"/>
</dbReference>